<evidence type="ECO:0000256" key="2">
    <source>
        <dbReference type="ARBA" id="ARBA00022723"/>
    </source>
</evidence>
<evidence type="ECO:0000256" key="1">
    <source>
        <dbReference type="ARBA" id="ARBA00001947"/>
    </source>
</evidence>
<dbReference type="EMBL" id="BIFT01000001">
    <property type="protein sequence ID" value="GCE29023.1"/>
    <property type="molecule type" value="Genomic_DNA"/>
</dbReference>
<dbReference type="RefSeq" id="WP_126629173.1">
    <property type="nucleotide sequence ID" value="NZ_BIFT01000001.1"/>
</dbReference>
<name>A0A402BCB3_9CHLR</name>
<dbReference type="PANTHER" id="PTHR35005">
    <property type="entry name" value="3-DEHYDRO-SCYLLO-INOSOSE HYDROLASE"/>
    <property type="match status" value="1"/>
</dbReference>
<keyword evidence="2" id="KW-0479">Metal-binding</keyword>
<dbReference type="AlphaFoldDB" id="A0A402BCB3"/>
<dbReference type="InterPro" id="IPR003785">
    <property type="entry name" value="Creatininase/forma_Hydrolase"/>
</dbReference>
<comment type="caution">
    <text evidence="6">The sequence shown here is derived from an EMBL/GenBank/DDBJ whole genome shotgun (WGS) entry which is preliminary data.</text>
</comment>
<dbReference type="GO" id="GO:0016811">
    <property type="term" value="F:hydrolase activity, acting on carbon-nitrogen (but not peptide) bonds, in linear amides"/>
    <property type="evidence" value="ECO:0007669"/>
    <property type="project" value="TreeGrafter"/>
</dbReference>
<dbReference type="Pfam" id="PF02633">
    <property type="entry name" value="Creatininase"/>
    <property type="match status" value="1"/>
</dbReference>
<evidence type="ECO:0000313" key="7">
    <source>
        <dbReference type="Proteomes" id="UP000287171"/>
    </source>
</evidence>
<dbReference type="GO" id="GO:0046872">
    <property type="term" value="F:metal ion binding"/>
    <property type="evidence" value="ECO:0007669"/>
    <property type="project" value="UniProtKB-KW"/>
</dbReference>
<sequence length="235" mass="26509">MKYEEMTPAEFLQAIALMPVFFVPTGLLEWHGDHLPLGLDALKAHSLCLQTADKLGGGIVLPPNYYGRPGFSRATGTLTFSEACMDLLFSELFEQLTKVGAKVIVLLTGHYGPLQVNFVKRVAEYFMAEHPATTIIAQPEYEGVTIDGETPADHAGKWETSLFWHFYPDLTHMERFESHTPRISYPDPPNDYYKESEEWEWQDLPRVASQKLGQRAAEIITDHLAERIRTALAAV</sequence>
<accession>A0A402BCB3</accession>
<keyword evidence="7" id="KW-1185">Reference proteome</keyword>
<evidence type="ECO:0000256" key="5">
    <source>
        <dbReference type="ARBA" id="ARBA00024029"/>
    </source>
</evidence>
<comment type="similarity">
    <text evidence="5">Belongs to the creatininase superfamily.</text>
</comment>
<keyword evidence="3" id="KW-0378">Hydrolase</keyword>
<comment type="cofactor">
    <cofactor evidence="1">
        <name>Zn(2+)</name>
        <dbReference type="ChEBI" id="CHEBI:29105"/>
    </cofactor>
</comment>
<keyword evidence="4" id="KW-0862">Zinc</keyword>
<gene>
    <name evidence="6" type="ORF">KDA_45070</name>
</gene>
<proteinExistence type="inferred from homology"/>
<dbReference type="GO" id="GO:0009231">
    <property type="term" value="P:riboflavin biosynthetic process"/>
    <property type="evidence" value="ECO:0007669"/>
    <property type="project" value="TreeGrafter"/>
</dbReference>
<reference evidence="7" key="1">
    <citation type="submission" date="2018-12" db="EMBL/GenBank/DDBJ databases">
        <title>Tengunoibacter tsumagoiensis gen. nov., sp. nov., Dictyobacter kobayashii sp. nov., D. alpinus sp. nov., and D. joshuensis sp. nov. and description of Dictyobacteraceae fam. nov. within the order Ktedonobacterales isolated from Tengu-no-mugimeshi.</title>
        <authorList>
            <person name="Wang C.M."/>
            <person name="Zheng Y."/>
            <person name="Sakai Y."/>
            <person name="Toyoda A."/>
            <person name="Minakuchi Y."/>
            <person name="Abe K."/>
            <person name="Yokota A."/>
            <person name="Yabe S."/>
        </authorList>
    </citation>
    <scope>NUCLEOTIDE SEQUENCE [LARGE SCALE GENOMIC DNA]</scope>
    <source>
        <strain evidence="7">Uno16</strain>
    </source>
</reference>
<evidence type="ECO:0000256" key="4">
    <source>
        <dbReference type="ARBA" id="ARBA00022833"/>
    </source>
</evidence>
<dbReference type="SUPFAM" id="SSF102215">
    <property type="entry name" value="Creatininase"/>
    <property type="match status" value="1"/>
</dbReference>
<dbReference type="InterPro" id="IPR024087">
    <property type="entry name" value="Creatininase-like_sf"/>
</dbReference>
<dbReference type="Gene3D" id="3.40.50.10310">
    <property type="entry name" value="Creatininase"/>
    <property type="match status" value="1"/>
</dbReference>
<dbReference type="PANTHER" id="PTHR35005:SF1">
    <property type="entry name" value="2-AMINO-5-FORMYLAMINO-6-RIBOSYLAMINOPYRIMIDIN-4(3H)-ONE 5'-MONOPHOSPHATE DEFORMYLASE"/>
    <property type="match status" value="1"/>
</dbReference>
<organism evidence="6 7">
    <name type="scientific">Dictyobacter alpinus</name>
    <dbReference type="NCBI Taxonomy" id="2014873"/>
    <lineage>
        <taxon>Bacteria</taxon>
        <taxon>Bacillati</taxon>
        <taxon>Chloroflexota</taxon>
        <taxon>Ktedonobacteria</taxon>
        <taxon>Ktedonobacterales</taxon>
        <taxon>Dictyobacteraceae</taxon>
        <taxon>Dictyobacter</taxon>
    </lineage>
</organism>
<evidence type="ECO:0000256" key="3">
    <source>
        <dbReference type="ARBA" id="ARBA00022801"/>
    </source>
</evidence>
<dbReference type="Proteomes" id="UP000287171">
    <property type="component" value="Unassembled WGS sequence"/>
</dbReference>
<evidence type="ECO:0000313" key="6">
    <source>
        <dbReference type="EMBL" id="GCE29023.1"/>
    </source>
</evidence>
<protein>
    <submittedName>
        <fullName evidence="6">Creatininase</fullName>
    </submittedName>
</protein>
<dbReference type="OrthoDB" id="9801445at2"/>